<organism evidence="1 2">
    <name type="scientific">Clostridium frigoris</name>
    <dbReference type="NCBI Taxonomy" id="205327"/>
    <lineage>
        <taxon>Bacteria</taxon>
        <taxon>Bacillati</taxon>
        <taxon>Bacillota</taxon>
        <taxon>Clostridia</taxon>
        <taxon>Eubacteriales</taxon>
        <taxon>Clostridiaceae</taxon>
        <taxon>Clostridium</taxon>
    </lineage>
</organism>
<proteinExistence type="predicted"/>
<dbReference type="Proteomes" id="UP000776252">
    <property type="component" value="Unassembled WGS sequence"/>
</dbReference>
<name>A0ABS6BYD8_9CLOT</name>
<dbReference type="RefSeq" id="WP_216151494.1">
    <property type="nucleotide sequence ID" value="NZ_JAHLDV010000080.1"/>
</dbReference>
<sequence>MSFLENAISAIIKGKKTVTKPIFIKEFTQDNEQLKGLIELSNNVVSGKKD</sequence>
<evidence type="ECO:0000313" key="2">
    <source>
        <dbReference type="Proteomes" id="UP000776252"/>
    </source>
</evidence>
<evidence type="ECO:0000313" key="1">
    <source>
        <dbReference type="EMBL" id="MBU3161627.1"/>
    </source>
</evidence>
<protein>
    <submittedName>
        <fullName evidence="1">Uncharacterized protein</fullName>
    </submittedName>
</protein>
<dbReference type="EMBL" id="JAHLDV010000080">
    <property type="protein sequence ID" value="MBU3161627.1"/>
    <property type="molecule type" value="Genomic_DNA"/>
</dbReference>
<comment type="caution">
    <text evidence="1">The sequence shown here is derived from an EMBL/GenBank/DDBJ whole genome shotgun (WGS) entry which is preliminary data.</text>
</comment>
<gene>
    <name evidence="1" type="ORF">KPL37_18175</name>
</gene>
<keyword evidence="2" id="KW-1185">Reference proteome</keyword>
<accession>A0ABS6BYD8</accession>
<reference evidence="1 2" key="1">
    <citation type="submission" date="2021-06" db="EMBL/GenBank/DDBJ databases">
        <title>Clostridia strains as spoilage organisms.</title>
        <authorList>
            <person name="Wambui J."/>
            <person name="Stephan R."/>
            <person name="Stevens M.J.A."/>
        </authorList>
    </citation>
    <scope>NUCLEOTIDE SEQUENCE [LARGE SCALE GENOMIC DNA]</scope>
    <source>
        <strain evidence="1 2">DSM 14204</strain>
    </source>
</reference>